<evidence type="ECO:0000256" key="1">
    <source>
        <dbReference type="ARBA" id="ARBA00009437"/>
    </source>
</evidence>
<dbReference type="AlphaFoldDB" id="A0A1I6QG38"/>
<dbReference type="PRINTS" id="PR00039">
    <property type="entry name" value="HTHLYSR"/>
</dbReference>
<evidence type="ECO:0000259" key="5">
    <source>
        <dbReference type="PROSITE" id="PS50931"/>
    </source>
</evidence>
<feature type="domain" description="HTH lysR-type" evidence="5">
    <location>
        <begin position="1"/>
        <end position="58"/>
    </location>
</feature>
<dbReference type="InterPro" id="IPR000847">
    <property type="entry name" value="LysR_HTH_N"/>
</dbReference>
<dbReference type="EMBL" id="FPAJ01000001">
    <property type="protein sequence ID" value="SFS51463.1"/>
    <property type="molecule type" value="Genomic_DNA"/>
</dbReference>
<dbReference type="SUPFAM" id="SSF53850">
    <property type="entry name" value="Periplasmic binding protein-like II"/>
    <property type="match status" value="1"/>
</dbReference>
<evidence type="ECO:0000256" key="2">
    <source>
        <dbReference type="ARBA" id="ARBA00023015"/>
    </source>
</evidence>
<evidence type="ECO:0000256" key="4">
    <source>
        <dbReference type="ARBA" id="ARBA00023163"/>
    </source>
</evidence>
<dbReference type="Gene3D" id="3.40.190.10">
    <property type="entry name" value="Periplasmic binding protein-like II"/>
    <property type="match status" value="2"/>
</dbReference>
<dbReference type="GO" id="GO:0003700">
    <property type="term" value="F:DNA-binding transcription factor activity"/>
    <property type="evidence" value="ECO:0007669"/>
    <property type="project" value="InterPro"/>
</dbReference>
<dbReference type="Pfam" id="PF03466">
    <property type="entry name" value="LysR_substrate"/>
    <property type="match status" value="1"/>
</dbReference>
<evidence type="ECO:0000256" key="3">
    <source>
        <dbReference type="ARBA" id="ARBA00023125"/>
    </source>
</evidence>
<accession>A0A1I6QG38</accession>
<organism evidence="6 7">
    <name type="scientific">Sulfitobacter marinus</name>
    <dbReference type="NCBI Taxonomy" id="394264"/>
    <lineage>
        <taxon>Bacteria</taxon>
        <taxon>Pseudomonadati</taxon>
        <taxon>Pseudomonadota</taxon>
        <taxon>Alphaproteobacteria</taxon>
        <taxon>Rhodobacterales</taxon>
        <taxon>Roseobacteraceae</taxon>
        <taxon>Sulfitobacter</taxon>
    </lineage>
</organism>
<sequence>MEIDWLEDFLALSAAGVFAKAADARNISQSAFTRRIKNLEYWIGTPLFDRSVHPVVLTQAGQAFRPVAHDMINTLSTARAEAKGLVRREGEVLDFVALHTLAISYFPGWITSIGKTLGPIKSRVVAENFSGCVEAILSGSSDFMLCYHHPTVPMIADDARYPSMKIAEDRMVAVSAAAPDGSARYRLDSEEPFPLLSYTRDSFLGKMTNLILERTGLRDRCVFQYENSVCEALKAASLEGMGVAWLPMAAAERELNEGRLVKISDDGSENPISIHLYRSMERSRSDVERFWSYMSSMH</sequence>
<dbReference type="InterPro" id="IPR036390">
    <property type="entry name" value="WH_DNA-bd_sf"/>
</dbReference>
<dbReference type="GO" id="GO:0000976">
    <property type="term" value="F:transcription cis-regulatory region binding"/>
    <property type="evidence" value="ECO:0007669"/>
    <property type="project" value="TreeGrafter"/>
</dbReference>
<evidence type="ECO:0000313" key="7">
    <source>
        <dbReference type="Proteomes" id="UP000199239"/>
    </source>
</evidence>
<keyword evidence="4" id="KW-0804">Transcription</keyword>
<dbReference type="SUPFAM" id="SSF46785">
    <property type="entry name" value="Winged helix' DNA-binding domain"/>
    <property type="match status" value="1"/>
</dbReference>
<evidence type="ECO:0000313" key="6">
    <source>
        <dbReference type="EMBL" id="SFS51463.1"/>
    </source>
</evidence>
<dbReference type="CDD" id="cd05466">
    <property type="entry name" value="PBP2_LTTR_substrate"/>
    <property type="match status" value="1"/>
</dbReference>
<dbReference type="PROSITE" id="PS50931">
    <property type="entry name" value="HTH_LYSR"/>
    <property type="match status" value="1"/>
</dbReference>
<dbReference type="InterPro" id="IPR005119">
    <property type="entry name" value="LysR_subst-bd"/>
</dbReference>
<reference evidence="7" key="1">
    <citation type="submission" date="2016-10" db="EMBL/GenBank/DDBJ databases">
        <authorList>
            <person name="Varghese N."/>
            <person name="Submissions S."/>
        </authorList>
    </citation>
    <scope>NUCLEOTIDE SEQUENCE [LARGE SCALE GENOMIC DNA]</scope>
    <source>
        <strain evidence="7">DSM 23422</strain>
    </source>
</reference>
<comment type="similarity">
    <text evidence="1">Belongs to the LysR transcriptional regulatory family.</text>
</comment>
<dbReference type="PANTHER" id="PTHR30126:SF2">
    <property type="entry name" value="HTH-TYPE TRANSCRIPTIONAL REGULATOR YJIE"/>
    <property type="match status" value="1"/>
</dbReference>
<keyword evidence="7" id="KW-1185">Reference proteome</keyword>
<keyword evidence="2" id="KW-0805">Transcription regulation</keyword>
<proteinExistence type="inferred from homology"/>
<dbReference type="Gene3D" id="1.10.10.10">
    <property type="entry name" value="Winged helix-like DNA-binding domain superfamily/Winged helix DNA-binding domain"/>
    <property type="match status" value="1"/>
</dbReference>
<dbReference type="Proteomes" id="UP000199239">
    <property type="component" value="Unassembled WGS sequence"/>
</dbReference>
<protein>
    <submittedName>
        <fullName evidence="6">Transcriptional regulator, LysR family</fullName>
    </submittedName>
</protein>
<gene>
    <name evidence="6" type="ORF">SAMN04488040_0712</name>
</gene>
<dbReference type="Pfam" id="PF00126">
    <property type="entry name" value="HTH_1"/>
    <property type="match status" value="1"/>
</dbReference>
<dbReference type="InterPro" id="IPR036388">
    <property type="entry name" value="WH-like_DNA-bd_sf"/>
</dbReference>
<keyword evidence="3" id="KW-0238">DNA-binding</keyword>
<dbReference type="PANTHER" id="PTHR30126">
    <property type="entry name" value="HTH-TYPE TRANSCRIPTIONAL REGULATOR"/>
    <property type="match status" value="1"/>
</dbReference>
<dbReference type="STRING" id="394264.SAMN04488040_0712"/>
<name>A0A1I6QG38_9RHOB</name>